<dbReference type="InterPro" id="IPR017867">
    <property type="entry name" value="Tyr_phospatase_low_mol_wt"/>
</dbReference>
<dbReference type="SUPFAM" id="SSF52788">
    <property type="entry name" value="Phosphotyrosine protein phosphatases I"/>
    <property type="match status" value="1"/>
</dbReference>
<feature type="active site" evidence="5">
    <location>
        <position position="14"/>
    </location>
</feature>
<feature type="active site" description="Proton donor" evidence="5">
    <location>
        <position position="124"/>
    </location>
</feature>
<dbReference type="PRINTS" id="PR00719">
    <property type="entry name" value="LMWPTPASE"/>
</dbReference>
<dbReference type="InterPro" id="IPR050438">
    <property type="entry name" value="LMW_PTPase"/>
</dbReference>
<organism evidence="7 8">
    <name type="scientific">Usitatibacter palustris</name>
    <dbReference type="NCBI Taxonomy" id="2732487"/>
    <lineage>
        <taxon>Bacteria</taxon>
        <taxon>Pseudomonadati</taxon>
        <taxon>Pseudomonadota</taxon>
        <taxon>Betaproteobacteria</taxon>
        <taxon>Nitrosomonadales</taxon>
        <taxon>Usitatibacteraceae</taxon>
        <taxon>Usitatibacter</taxon>
    </lineage>
</organism>
<dbReference type="KEGG" id="upl:DSM104440_02508"/>
<keyword evidence="8" id="KW-1185">Reference proteome</keyword>
<protein>
    <recommendedName>
        <fullName evidence="2">protein-tyrosine-phosphatase</fullName>
        <ecNumber evidence="2">3.1.3.48</ecNumber>
    </recommendedName>
</protein>
<name>A0A6M4HAI3_9PROT</name>
<feature type="active site" description="Nucleophile" evidence="5">
    <location>
        <position position="8"/>
    </location>
</feature>
<evidence type="ECO:0000313" key="8">
    <source>
        <dbReference type="Proteomes" id="UP000503096"/>
    </source>
</evidence>
<dbReference type="AlphaFoldDB" id="A0A6M4HAI3"/>
<evidence type="ECO:0000313" key="7">
    <source>
        <dbReference type="EMBL" id="QJR15683.1"/>
    </source>
</evidence>
<gene>
    <name evidence="7" type="ORF">DSM104440_02508</name>
</gene>
<evidence type="ECO:0000256" key="4">
    <source>
        <dbReference type="ARBA" id="ARBA00022912"/>
    </source>
</evidence>
<evidence type="ECO:0000256" key="5">
    <source>
        <dbReference type="PIRSR" id="PIRSR617867-1"/>
    </source>
</evidence>
<dbReference type="SMART" id="SM00226">
    <property type="entry name" value="LMWPc"/>
    <property type="match status" value="1"/>
</dbReference>
<dbReference type="GO" id="GO:0004725">
    <property type="term" value="F:protein tyrosine phosphatase activity"/>
    <property type="evidence" value="ECO:0007669"/>
    <property type="project" value="UniProtKB-EC"/>
</dbReference>
<keyword evidence="4" id="KW-0904">Protein phosphatase</keyword>
<dbReference type="EMBL" id="CP053073">
    <property type="protein sequence ID" value="QJR15683.1"/>
    <property type="molecule type" value="Genomic_DNA"/>
</dbReference>
<evidence type="ECO:0000256" key="1">
    <source>
        <dbReference type="ARBA" id="ARBA00011063"/>
    </source>
</evidence>
<dbReference type="PANTHER" id="PTHR11717">
    <property type="entry name" value="LOW MOLECULAR WEIGHT PROTEIN TYROSINE PHOSPHATASE"/>
    <property type="match status" value="1"/>
</dbReference>
<evidence type="ECO:0000256" key="2">
    <source>
        <dbReference type="ARBA" id="ARBA00013064"/>
    </source>
</evidence>
<evidence type="ECO:0000259" key="6">
    <source>
        <dbReference type="SMART" id="SM00226"/>
    </source>
</evidence>
<dbReference type="InterPro" id="IPR023485">
    <property type="entry name" value="Ptyr_pPase"/>
</dbReference>
<reference evidence="7 8" key="1">
    <citation type="submission" date="2020-04" db="EMBL/GenBank/DDBJ databases">
        <title>Usitatibacter rugosus gen. nov., sp. nov. and Usitatibacter palustris sp. nov., novel members of Usitatibacteraceae fam. nov. within the order Nitrosomonadales isolated from soil.</title>
        <authorList>
            <person name="Huber K.J."/>
            <person name="Neumann-Schaal M."/>
            <person name="Geppert A."/>
            <person name="Luckner M."/>
            <person name="Wanner G."/>
            <person name="Overmann J."/>
        </authorList>
    </citation>
    <scope>NUCLEOTIDE SEQUENCE [LARGE SCALE GENOMIC DNA]</scope>
    <source>
        <strain evidence="7 8">Swamp67</strain>
    </source>
</reference>
<dbReference type="Pfam" id="PF01451">
    <property type="entry name" value="LMWPc"/>
    <property type="match status" value="1"/>
</dbReference>
<keyword evidence="3 7" id="KW-0378">Hydrolase</keyword>
<dbReference type="FunCoup" id="A0A6M4HAI3">
    <property type="interactions" value="510"/>
</dbReference>
<accession>A0A6M4HAI3</accession>
<feature type="domain" description="Phosphotyrosine protein phosphatase I" evidence="6">
    <location>
        <begin position="2"/>
        <end position="150"/>
    </location>
</feature>
<proteinExistence type="inferred from homology"/>
<dbReference type="Proteomes" id="UP000503096">
    <property type="component" value="Chromosome"/>
</dbReference>
<dbReference type="EC" id="3.1.3.48" evidence="2"/>
<dbReference type="InterPro" id="IPR036196">
    <property type="entry name" value="Ptyr_pPase_sf"/>
</dbReference>
<dbReference type="InParanoid" id="A0A6M4HAI3"/>
<dbReference type="CDD" id="cd16343">
    <property type="entry name" value="LMWPTP"/>
    <property type="match status" value="1"/>
</dbReference>
<sequence>MRSILFVCTANICRSPTAEGVLRKLLAAKGAQGFELASAGTHAARDGMPPFPMAVTAARRRGYDLTRIVSQPLVPDHFDRFDLILAMDRGHQRHMLAIAPTRARGRIEMFLEYSEAFHGEEVGDPYGGNERDYEAALDRIEDGCRGLVKVLVR</sequence>
<dbReference type="Gene3D" id="3.40.50.2300">
    <property type="match status" value="1"/>
</dbReference>
<dbReference type="RefSeq" id="WP_171163183.1">
    <property type="nucleotide sequence ID" value="NZ_CP053073.1"/>
</dbReference>
<dbReference type="PANTHER" id="PTHR11717:SF7">
    <property type="entry name" value="LOW MOLECULAR WEIGHT PHOSPHOTYROSINE PROTEIN PHOSPHATASE"/>
    <property type="match status" value="1"/>
</dbReference>
<comment type="similarity">
    <text evidence="1">Belongs to the low molecular weight phosphotyrosine protein phosphatase family.</text>
</comment>
<evidence type="ECO:0000256" key="3">
    <source>
        <dbReference type="ARBA" id="ARBA00022801"/>
    </source>
</evidence>